<dbReference type="OrthoDB" id="9780943at2"/>
<evidence type="ECO:0000256" key="2">
    <source>
        <dbReference type="SAM" id="SignalP"/>
    </source>
</evidence>
<dbReference type="PANTHER" id="PTHR42928:SF5">
    <property type="entry name" value="BLR1237 PROTEIN"/>
    <property type="match status" value="1"/>
</dbReference>
<dbReference type="CDD" id="cd13578">
    <property type="entry name" value="PBP2_Bug27"/>
    <property type="match status" value="1"/>
</dbReference>
<gene>
    <name evidence="3" type="ORF">DFR41_11612</name>
</gene>
<sequence length="330" mass="34570">MTPTATSLRLRRRALLQAAALGAVLPNAWAQGAFPNKPVRIVVPFAAGGPTDLMARAIAKAMGQSTGQPFIVDNKPGGGGVIGMSEIGRNPADGYTLVMPSILAVTNPALMPNYPFDTLKDFSPVTIVGFIPHALVVKPDFPATDLQGLVKMGKANPGSLSYASSGIGTSAHLAGALFAQRAGIQATHVPYRGAGPAVQDLLGGRVQFMFLDMSTALGQIQAGKLRALAVAPAQRFDGLPQVPTVAEQGYPGFDVHGWYGLLVKSGTPAPVVDALYREVKAALTAPDLQAMFRAQGIEPGGMPPAEYGEVIRKDLVQWRKTIAELGIKLD</sequence>
<dbReference type="Gene3D" id="3.40.190.10">
    <property type="entry name" value="Periplasmic binding protein-like II"/>
    <property type="match status" value="1"/>
</dbReference>
<feature type="signal peptide" evidence="2">
    <location>
        <begin position="1"/>
        <end position="30"/>
    </location>
</feature>
<comment type="caution">
    <text evidence="3">The sequence shown here is derived from an EMBL/GenBank/DDBJ whole genome shotgun (WGS) entry which is preliminary data.</text>
</comment>
<comment type="similarity">
    <text evidence="1">Belongs to the UPF0065 (bug) family.</text>
</comment>
<accession>A0A370F7S4</accession>
<keyword evidence="4" id="KW-1185">Reference proteome</keyword>
<dbReference type="RefSeq" id="WP_114804785.1">
    <property type="nucleotide sequence ID" value="NZ_QQAV01000016.1"/>
</dbReference>
<evidence type="ECO:0000313" key="4">
    <source>
        <dbReference type="Proteomes" id="UP000255265"/>
    </source>
</evidence>
<dbReference type="Proteomes" id="UP000255265">
    <property type="component" value="Unassembled WGS sequence"/>
</dbReference>
<dbReference type="InterPro" id="IPR042100">
    <property type="entry name" value="Bug_dom1"/>
</dbReference>
<feature type="chain" id="PRO_5016613189" evidence="2">
    <location>
        <begin position="31"/>
        <end position="330"/>
    </location>
</feature>
<dbReference type="EMBL" id="QQAV01000016">
    <property type="protein sequence ID" value="RDI17685.1"/>
    <property type="molecule type" value="Genomic_DNA"/>
</dbReference>
<evidence type="ECO:0000313" key="3">
    <source>
        <dbReference type="EMBL" id="RDI17685.1"/>
    </source>
</evidence>
<keyword evidence="3" id="KW-0675">Receptor</keyword>
<dbReference type="Gene3D" id="3.40.190.150">
    <property type="entry name" value="Bordetella uptake gene, domain 1"/>
    <property type="match status" value="1"/>
</dbReference>
<name>A0A370F7S4_9BURK</name>
<keyword evidence="2" id="KW-0732">Signal</keyword>
<protein>
    <submittedName>
        <fullName evidence="3">Tripartite-type tricarboxylate transporter receptor subunit TctC</fullName>
    </submittedName>
</protein>
<dbReference type="PIRSF" id="PIRSF017082">
    <property type="entry name" value="YflP"/>
    <property type="match status" value="1"/>
</dbReference>
<organism evidence="3 4">
    <name type="scientific">Pseudacidovorax intermedius</name>
    <dbReference type="NCBI Taxonomy" id="433924"/>
    <lineage>
        <taxon>Bacteria</taxon>
        <taxon>Pseudomonadati</taxon>
        <taxon>Pseudomonadota</taxon>
        <taxon>Betaproteobacteria</taxon>
        <taxon>Burkholderiales</taxon>
        <taxon>Comamonadaceae</taxon>
        <taxon>Pseudacidovorax</taxon>
    </lineage>
</organism>
<dbReference type="Pfam" id="PF03401">
    <property type="entry name" value="TctC"/>
    <property type="match status" value="1"/>
</dbReference>
<dbReference type="PANTHER" id="PTHR42928">
    <property type="entry name" value="TRICARBOXYLATE-BINDING PROTEIN"/>
    <property type="match status" value="1"/>
</dbReference>
<proteinExistence type="inferred from homology"/>
<dbReference type="AlphaFoldDB" id="A0A370F7S4"/>
<evidence type="ECO:0000256" key="1">
    <source>
        <dbReference type="ARBA" id="ARBA00006987"/>
    </source>
</evidence>
<dbReference type="SUPFAM" id="SSF53850">
    <property type="entry name" value="Periplasmic binding protein-like II"/>
    <property type="match status" value="1"/>
</dbReference>
<reference evidence="3 4" key="1">
    <citation type="submission" date="2018-07" db="EMBL/GenBank/DDBJ databases">
        <title>Genomic Encyclopedia of Type Strains, Phase IV (KMG-IV): sequencing the most valuable type-strain genomes for metagenomic binning, comparative biology and taxonomic classification.</title>
        <authorList>
            <person name="Goeker M."/>
        </authorList>
    </citation>
    <scope>NUCLEOTIDE SEQUENCE [LARGE SCALE GENOMIC DNA]</scope>
    <source>
        <strain evidence="3 4">DSM 21352</strain>
    </source>
</reference>
<dbReference type="InterPro" id="IPR005064">
    <property type="entry name" value="BUG"/>
</dbReference>